<feature type="compositionally biased region" description="Basic and acidic residues" evidence="1">
    <location>
        <begin position="176"/>
        <end position="196"/>
    </location>
</feature>
<dbReference type="EMBL" id="CABPRJ010001030">
    <property type="protein sequence ID" value="VVC34958.1"/>
    <property type="molecule type" value="Genomic_DNA"/>
</dbReference>
<evidence type="ECO:0000256" key="2">
    <source>
        <dbReference type="SAM" id="SignalP"/>
    </source>
</evidence>
<feature type="signal peptide" evidence="2">
    <location>
        <begin position="1"/>
        <end position="22"/>
    </location>
</feature>
<feature type="chain" id="PRO_5023007494" evidence="2">
    <location>
        <begin position="23"/>
        <end position="218"/>
    </location>
</feature>
<organism evidence="3 4">
    <name type="scientific">Cinara cedri</name>
    <dbReference type="NCBI Taxonomy" id="506608"/>
    <lineage>
        <taxon>Eukaryota</taxon>
        <taxon>Metazoa</taxon>
        <taxon>Ecdysozoa</taxon>
        <taxon>Arthropoda</taxon>
        <taxon>Hexapoda</taxon>
        <taxon>Insecta</taxon>
        <taxon>Pterygota</taxon>
        <taxon>Neoptera</taxon>
        <taxon>Paraneoptera</taxon>
        <taxon>Hemiptera</taxon>
        <taxon>Sternorrhyncha</taxon>
        <taxon>Aphidomorpha</taxon>
        <taxon>Aphidoidea</taxon>
        <taxon>Aphididae</taxon>
        <taxon>Lachninae</taxon>
        <taxon>Cinara</taxon>
    </lineage>
</organism>
<dbReference type="AlphaFoldDB" id="A0A5E4MRQ6"/>
<gene>
    <name evidence="3" type="ORF">CINCED_3A004429</name>
</gene>
<keyword evidence="2" id="KW-0732">Signal</keyword>
<keyword evidence="4" id="KW-1185">Reference proteome</keyword>
<protein>
    <submittedName>
        <fullName evidence="3">Uncharacterized protein</fullName>
    </submittedName>
</protein>
<sequence length="218" mass="25277">MSSKNLLKYFTLLWIVICPSMQQNHNSYLTGAPLHQVQPLRIRVPHHKIDEFKEILNQHPNIIRQYGHYLLNTYPSAHSPLNYRSLPGEKGLLSPVHQATAGIQISHKTTPKGKYIYLIGGHKYVMTKRGLVPWRKRTENLKKTVKKILKRPVSDYLKKTLRPEDMLRSITKKINKKDNDTSKEREKVKKMNKKDSGTSGKLEKVKKKNKKDNSSSDE</sequence>
<feature type="region of interest" description="Disordered" evidence="1">
    <location>
        <begin position="168"/>
        <end position="218"/>
    </location>
</feature>
<reference evidence="3 4" key="1">
    <citation type="submission" date="2019-08" db="EMBL/GenBank/DDBJ databases">
        <authorList>
            <person name="Alioto T."/>
            <person name="Alioto T."/>
            <person name="Gomez Garrido J."/>
        </authorList>
    </citation>
    <scope>NUCLEOTIDE SEQUENCE [LARGE SCALE GENOMIC DNA]</scope>
</reference>
<proteinExistence type="predicted"/>
<evidence type="ECO:0000313" key="3">
    <source>
        <dbReference type="EMBL" id="VVC34958.1"/>
    </source>
</evidence>
<evidence type="ECO:0000313" key="4">
    <source>
        <dbReference type="Proteomes" id="UP000325440"/>
    </source>
</evidence>
<accession>A0A5E4MRQ6</accession>
<name>A0A5E4MRQ6_9HEMI</name>
<dbReference type="Proteomes" id="UP000325440">
    <property type="component" value="Unassembled WGS sequence"/>
</dbReference>
<evidence type="ECO:0000256" key="1">
    <source>
        <dbReference type="SAM" id="MobiDB-lite"/>
    </source>
</evidence>